<proteinExistence type="predicted"/>
<dbReference type="Proteomes" id="UP000824120">
    <property type="component" value="Chromosome 3"/>
</dbReference>
<accession>A0A9J5ZTS1</accession>
<gene>
    <name evidence="2" type="ORF">H5410_015226</name>
</gene>
<feature type="compositionally biased region" description="Polar residues" evidence="1">
    <location>
        <begin position="1"/>
        <end position="25"/>
    </location>
</feature>
<keyword evidence="3" id="KW-1185">Reference proteome</keyword>
<evidence type="ECO:0000256" key="1">
    <source>
        <dbReference type="SAM" id="MobiDB-lite"/>
    </source>
</evidence>
<organism evidence="2 3">
    <name type="scientific">Solanum commersonii</name>
    <name type="common">Commerson's wild potato</name>
    <name type="synonym">Commerson's nightshade</name>
    <dbReference type="NCBI Taxonomy" id="4109"/>
    <lineage>
        <taxon>Eukaryota</taxon>
        <taxon>Viridiplantae</taxon>
        <taxon>Streptophyta</taxon>
        <taxon>Embryophyta</taxon>
        <taxon>Tracheophyta</taxon>
        <taxon>Spermatophyta</taxon>
        <taxon>Magnoliopsida</taxon>
        <taxon>eudicotyledons</taxon>
        <taxon>Gunneridae</taxon>
        <taxon>Pentapetalae</taxon>
        <taxon>asterids</taxon>
        <taxon>lamiids</taxon>
        <taxon>Solanales</taxon>
        <taxon>Solanaceae</taxon>
        <taxon>Solanoideae</taxon>
        <taxon>Solaneae</taxon>
        <taxon>Solanum</taxon>
    </lineage>
</organism>
<dbReference type="EMBL" id="JACXVP010000003">
    <property type="protein sequence ID" value="KAG5615402.1"/>
    <property type="molecule type" value="Genomic_DNA"/>
</dbReference>
<evidence type="ECO:0000313" key="2">
    <source>
        <dbReference type="EMBL" id="KAG5615402.1"/>
    </source>
</evidence>
<comment type="caution">
    <text evidence="2">The sequence shown here is derived from an EMBL/GenBank/DDBJ whole genome shotgun (WGS) entry which is preliminary data.</text>
</comment>
<feature type="region of interest" description="Disordered" evidence="1">
    <location>
        <begin position="1"/>
        <end position="40"/>
    </location>
</feature>
<evidence type="ECO:0000313" key="3">
    <source>
        <dbReference type="Proteomes" id="UP000824120"/>
    </source>
</evidence>
<dbReference type="AlphaFoldDB" id="A0A9J5ZTS1"/>
<reference evidence="2 3" key="1">
    <citation type="submission" date="2020-09" db="EMBL/GenBank/DDBJ databases">
        <title>De no assembly of potato wild relative species, Solanum commersonii.</title>
        <authorList>
            <person name="Cho K."/>
        </authorList>
    </citation>
    <scope>NUCLEOTIDE SEQUENCE [LARGE SCALE GENOMIC DNA]</scope>
    <source>
        <strain evidence="2">LZ3.2</strain>
        <tissue evidence="2">Leaf</tissue>
    </source>
</reference>
<name>A0A9J5ZTS1_SOLCO</name>
<sequence>MASRNTKVPQSNQQHSNINKYNSPDSYYKPNMGKLSRENKPDSLPIKMVYNAKQKILFPTGSTNVINYKSEQATSPYYYYVGGYCNYFFVDIYIKIKTTRLDYYRLEQ</sequence>
<protein>
    <submittedName>
        <fullName evidence="2">Uncharacterized protein</fullName>
    </submittedName>
</protein>